<feature type="region of interest" description="Disordered" evidence="1">
    <location>
        <begin position="1"/>
        <end position="26"/>
    </location>
</feature>
<dbReference type="EMBL" id="ML770540">
    <property type="protein sequence ID" value="KAE9383341.1"/>
    <property type="molecule type" value="Genomic_DNA"/>
</dbReference>
<feature type="region of interest" description="Disordered" evidence="1">
    <location>
        <begin position="124"/>
        <end position="149"/>
    </location>
</feature>
<reference evidence="2" key="1">
    <citation type="journal article" date="2019" name="Environ. Microbiol.">
        <title>Fungal ecological strategies reflected in gene transcription - a case study of two litter decomposers.</title>
        <authorList>
            <person name="Barbi F."/>
            <person name="Kohler A."/>
            <person name="Barry K."/>
            <person name="Baskaran P."/>
            <person name="Daum C."/>
            <person name="Fauchery L."/>
            <person name="Ihrmark K."/>
            <person name="Kuo A."/>
            <person name="LaButti K."/>
            <person name="Lipzen A."/>
            <person name="Morin E."/>
            <person name="Grigoriev I.V."/>
            <person name="Henrissat B."/>
            <person name="Lindahl B."/>
            <person name="Martin F."/>
        </authorList>
    </citation>
    <scope>NUCLEOTIDE SEQUENCE</scope>
    <source>
        <strain evidence="2">JB14</strain>
    </source>
</reference>
<evidence type="ECO:0000313" key="3">
    <source>
        <dbReference type="Proteomes" id="UP000799118"/>
    </source>
</evidence>
<keyword evidence="3" id="KW-1185">Reference proteome</keyword>
<dbReference type="Proteomes" id="UP000799118">
    <property type="component" value="Unassembled WGS sequence"/>
</dbReference>
<proteinExistence type="predicted"/>
<dbReference type="AlphaFoldDB" id="A0A6A4GD45"/>
<gene>
    <name evidence="2" type="ORF">BT96DRAFT_74051</name>
</gene>
<accession>A0A6A4GD45</accession>
<dbReference type="OrthoDB" id="3270368at2759"/>
<protein>
    <submittedName>
        <fullName evidence="2">Uncharacterized protein</fullName>
    </submittedName>
</protein>
<sequence>MDISFPQPVPMTNAETSDSFPSPSGRMYVDQDIEQDNAYDTFFIPYSNITKIHYSNYSKSLTTFIFDLTTPPTFGGVIPKKPQSVTLAIDIPRGDREQFLASLKDRGLAHRLDQGERKLSKANNDLALGHPPSQSHSQTFPEKTSRGDLGLPSKKLFQFATSILLQT</sequence>
<name>A0A6A4GD45_9AGAR</name>
<feature type="compositionally biased region" description="Polar residues" evidence="1">
    <location>
        <begin position="132"/>
        <end position="142"/>
    </location>
</feature>
<evidence type="ECO:0000256" key="1">
    <source>
        <dbReference type="SAM" id="MobiDB-lite"/>
    </source>
</evidence>
<feature type="compositionally biased region" description="Polar residues" evidence="1">
    <location>
        <begin position="13"/>
        <end position="22"/>
    </location>
</feature>
<organism evidence="2 3">
    <name type="scientific">Gymnopus androsaceus JB14</name>
    <dbReference type="NCBI Taxonomy" id="1447944"/>
    <lineage>
        <taxon>Eukaryota</taxon>
        <taxon>Fungi</taxon>
        <taxon>Dikarya</taxon>
        <taxon>Basidiomycota</taxon>
        <taxon>Agaricomycotina</taxon>
        <taxon>Agaricomycetes</taxon>
        <taxon>Agaricomycetidae</taxon>
        <taxon>Agaricales</taxon>
        <taxon>Marasmiineae</taxon>
        <taxon>Omphalotaceae</taxon>
        <taxon>Gymnopus</taxon>
    </lineage>
</organism>
<evidence type="ECO:0000313" key="2">
    <source>
        <dbReference type="EMBL" id="KAE9383341.1"/>
    </source>
</evidence>